<comment type="caution">
    <text evidence="2">The sequence shown here is derived from an EMBL/GenBank/DDBJ whole genome shotgun (WGS) entry which is preliminary data.</text>
</comment>
<dbReference type="AlphaFoldDB" id="A0AAV6U401"/>
<feature type="region of interest" description="Disordered" evidence="1">
    <location>
        <begin position="35"/>
        <end position="54"/>
    </location>
</feature>
<reference evidence="2 3" key="1">
    <citation type="journal article" date="2022" name="Nat. Ecol. Evol.">
        <title>A masculinizing supergene underlies an exaggerated male reproductive morph in a spider.</title>
        <authorList>
            <person name="Hendrickx F."/>
            <person name="De Corte Z."/>
            <person name="Sonet G."/>
            <person name="Van Belleghem S.M."/>
            <person name="Kostlbacher S."/>
            <person name="Vangestel C."/>
        </authorList>
    </citation>
    <scope>NUCLEOTIDE SEQUENCE [LARGE SCALE GENOMIC DNA]</scope>
    <source>
        <strain evidence="2">W744_W776</strain>
    </source>
</reference>
<dbReference type="EMBL" id="JAFNEN010000708">
    <property type="protein sequence ID" value="KAG8178250.1"/>
    <property type="molecule type" value="Genomic_DNA"/>
</dbReference>
<dbReference type="Proteomes" id="UP000827092">
    <property type="component" value="Unassembled WGS sequence"/>
</dbReference>
<keyword evidence="3" id="KW-1185">Reference proteome</keyword>
<sequence>MQVGKGGVIFSCSPAQDVASVECGVEDRMEPVWGEGSSTLLKSPGNLTESPGDLPKSPKTCHYFLVLAIPSIEVSNEGIVFIVQVISQIRFLPPAQHQRSPKPPIFTMD</sequence>
<evidence type="ECO:0000313" key="3">
    <source>
        <dbReference type="Proteomes" id="UP000827092"/>
    </source>
</evidence>
<accession>A0AAV6U401</accession>
<protein>
    <submittedName>
        <fullName evidence="2">Uncharacterized protein</fullName>
    </submittedName>
</protein>
<feature type="compositionally biased region" description="Polar residues" evidence="1">
    <location>
        <begin position="36"/>
        <end position="49"/>
    </location>
</feature>
<proteinExistence type="predicted"/>
<evidence type="ECO:0000313" key="2">
    <source>
        <dbReference type="EMBL" id="KAG8178250.1"/>
    </source>
</evidence>
<name>A0AAV6U401_9ARAC</name>
<organism evidence="2 3">
    <name type="scientific">Oedothorax gibbosus</name>
    <dbReference type="NCBI Taxonomy" id="931172"/>
    <lineage>
        <taxon>Eukaryota</taxon>
        <taxon>Metazoa</taxon>
        <taxon>Ecdysozoa</taxon>
        <taxon>Arthropoda</taxon>
        <taxon>Chelicerata</taxon>
        <taxon>Arachnida</taxon>
        <taxon>Araneae</taxon>
        <taxon>Araneomorphae</taxon>
        <taxon>Entelegynae</taxon>
        <taxon>Araneoidea</taxon>
        <taxon>Linyphiidae</taxon>
        <taxon>Erigoninae</taxon>
        <taxon>Oedothorax</taxon>
    </lineage>
</organism>
<gene>
    <name evidence="2" type="ORF">JTE90_000351</name>
</gene>
<evidence type="ECO:0000256" key="1">
    <source>
        <dbReference type="SAM" id="MobiDB-lite"/>
    </source>
</evidence>